<dbReference type="Pfam" id="PF12974">
    <property type="entry name" value="Phosphonate-bd"/>
    <property type="match status" value="1"/>
</dbReference>
<dbReference type="PANTHER" id="PTHR35841">
    <property type="entry name" value="PHOSPHONATES-BINDING PERIPLASMIC PROTEIN"/>
    <property type="match status" value="1"/>
</dbReference>
<dbReference type="PANTHER" id="PTHR35841:SF1">
    <property type="entry name" value="PHOSPHONATES-BINDING PERIPLASMIC PROTEIN"/>
    <property type="match status" value="1"/>
</dbReference>
<evidence type="ECO:0000313" key="4">
    <source>
        <dbReference type="Proteomes" id="UP000191901"/>
    </source>
</evidence>
<feature type="domain" description="Solute-binding protein family 3/N-terminal" evidence="2">
    <location>
        <begin position="65"/>
        <end position="305"/>
    </location>
</feature>
<evidence type="ECO:0000256" key="1">
    <source>
        <dbReference type="SAM" id="MobiDB-lite"/>
    </source>
</evidence>
<dbReference type="OrthoDB" id="527737at2"/>
<evidence type="ECO:0000259" key="2">
    <source>
        <dbReference type="SMART" id="SM00062"/>
    </source>
</evidence>
<sequence>MPIHPAAVSTAGVISLICLLGLSACGQPSSSERPEAFADPSRDTASDGVTRVPASAPGMVAVQRPVRVGVLAIDSALSMHKRYQPLIDYLAETLDRPVELVALTQDSQFTAVAAGEIDFIATNPLAAVQVQRFYHTEFLVTHSRPRSGSEFSGLIIARADSALQSLEDLRGQRVACVDFETAAAGCLFQIHHLRQAEIDPFKDFGEFIENPSQDSIVLAVLNRTIDAGFIRTGQLEKMVKNGLLPDADGIKILDQARDDFVYPHTTTLYPEWPLAALSDTDPALSDAVGAALLAMPPDHPALAAANLEGFVDAVNYRPIDELIETLQLKSWDAD</sequence>
<name>A0A1Z3HP96_9CYAN</name>
<organism evidence="3 4">
    <name type="scientific">Halomicronema hongdechloris C2206</name>
    <dbReference type="NCBI Taxonomy" id="1641165"/>
    <lineage>
        <taxon>Bacteria</taxon>
        <taxon>Bacillati</taxon>
        <taxon>Cyanobacteriota</taxon>
        <taxon>Cyanophyceae</taxon>
        <taxon>Nodosilineales</taxon>
        <taxon>Nodosilineaceae</taxon>
        <taxon>Halomicronema</taxon>
    </lineage>
</organism>
<dbReference type="RefSeq" id="WP_088430251.1">
    <property type="nucleotide sequence ID" value="NZ_CP021983.2"/>
</dbReference>
<dbReference type="SMART" id="SM00062">
    <property type="entry name" value="PBPb"/>
    <property type="match status" value="1"/>
</dbReference>
<dbReference type="SUPFAM" id="SSF53850">
    <property type="entry name" value="Periplasmic binding protein-like II"/>
    <property type="match status" value="1"/>
</dbReference>
<evidence type="ECO:0000313" key="3">
    <source>
        <dbReference type="EMBL" id="ASC72119.1"/>
    </source>
</evidence>
<gene>
    <name evidence="3" type="ORF">XM38_030730</name>
</gene>
<dbReference type="EMBL" id="CP021983">
    <property type="protein sequence ID" value="ASC72119.1"/>
    <property type="molecule type" value="Genomic_DNA"/>
</dbReference>
<accession>A0A1Z3HP96</accession>
<dbReference type="KEGG" id="hhg:XM38_030730"/>
<reference evidence="3 4" key="1">
    <citation type="journal article" date="2016" name="Biochim. Biophys. Acta">
        <title>Characterization of red-shifted phycobilisomes isolated from the chlorophyll f-containing cyanobacterium Halomicronema hongdechloris.</title>
        <authorList>
            <person name="Li Y."/>
            <person name="Lin Y."/>
            <person name="Garvey C.J."/>
            <person name="Birch D."/>
            <person name="Corkery R.W."/>
            <person name="Loughlin P.C."/>
            <person name="Scheer H."/>
            <person name="Willows R.D."/>
            <person name="Chen M."/>
        </authorList>
    </citation>
    <scope>NUCLEOTIDE SEQUENCE [LARGE SCALE GENOMIC DNA]</scope>
    <source>
        <strain evidence="3 4">C2206</strain>
    </source>
</reference>
<feature type="compositionally biased region" description="Basic and acidic residues" evidence="1">
    <location>
        <begin position="32"/>
        <end position="45"/>
    </location>
</feature>
<dbReference type="Proteomes" id="UP000191901">
    <property type="component" value="Chromosome"/>
</dbReference>
<protein>
    <submittedName>
        <fullName evidence="3">Selenate ABC transporter substrate-binding protein</fullName>
    </submittedName>
</protein>
<dbReference type="Gene3D" id="3.40.190.10">
    <property type="entry name" value="Periplasmic binding protein-like II"/>
    <property type="match status" value="2"/>
</dbReference>
<proteinExistence type="predicted"/>
<dbReference type="STRING" id="1641165.XM38_13710"/>
<feature type="region of interest" description="Disordered" evidence="1">
    <location>
        <begin position="30"/>
        <end position="49"/>
    </location>
</feature>
<dbReference type="AlphaFoldDB" id="A0A1Z3HP96"/>
<keyword evidence="4" id="KW-1185">Reference proteome</keyword>
<dbReference type="InterPro" id="IPR001638">
    <property type="entry name" value="Solute-binding_3/MltF_N"/>
</dbReference>